<accession>A0ABN2AWX0</accession>
<gene>
    <name evidence="3" type="ORF">GCM10009741_32390</name>
</gene>
<dbReference type="Proteomes" id="UP001500363">
    <property type="component" value="Unassembled WGS sequence"/>
</dbReference>
<keyword evidence="2" id="KW-1133">Transmembrane helix</keyword>
<dbReference type="EMBL" id="BAAANC010000002">
    <property type="protein sequence ID" value="GAA1528094.1"/>
    <property type="molecule type" value="Genomic_DNA"/>
</dbReference>
<comment type="caution">
    <text evidence="3">The sequence shown here is derived from an EMBL/GenBank/DDBJ whole genome shotgun (WGS) entry which is preliminary data.</text>
</comment>
<keyword evidence="4" id="KW-1185">Reference proteome</keyword>
<dbReference type="RefSeq" id="WP_344174914.1">
    <property type="nucleotide sequence ID" value="NZ_BAAANC010000002.1"/>
</dbReference>
<evidence type="ECO:0000256" key="1">
    <source>
        <dbReference type="SAM" id="MobiDB-lite"/>
    </source>
</evidence>
<feature type="compositionally biased region" description="Pro residues" evidence="1">
    <location>
        <begin position="232"/>
        <end position="242"/>
    </location>
</feature>
<sequence>MTSYSGGPAAPKRTLTWIAVGCFVLGLVLSGIFVVRLVQNLPKAPTRVDGGTVQLTADGLTVYSTVPALIPPCTAKDASGADIPMEPVKGSQQITLNGDTWYVVAQSVRKVPAQEVVVDCDAAGTGGTFYAGPKLALGSLVVSVLLAIGSFLFFFLIGIVLIIVDNVRRRRVRKATMANPGPNNPPTQASTFPTIGQNGVDPDYPVPPADQPRGYTQYGGPGTGNDGVDPDYPAPQPAPPGPGNDGVDPDYPAPPAETDGVDPDYPAPPAETDGVDPDYPAPPRS</sequence>
<evidence type="ECO:0000313" key="4">
    <source>
        <dbReference type="Proteomes" id="UP001500363"/>
    </source>
</evidence>
<name>A0ABN2AWX0_9ACTN</name>
<reference evidence="3 4" key="1">
    <citation type="journal article" date="2019" name="Int. J. Syst. Evol. Microbiol.">
        <title>The Global Catalogue of Microorganisms (GCM) 10K type strain sequencing project: providing services to taxonomists for standard genome sequencing and annotation.</title>
        <authorList>
            <consortium name="The Broad Institute Genomics Platform"/>
            <consortium name="The Broad Institute Genome Sequencing Center for Infectious Disease"/>
            <person name="Wu L."/>
            <person name="Ma J."/>
        </authorList>
    </citation>
    <scope>NUCLEOTIDE SEQUENCE [LARGE SCALE GENOMIC DNA]</scope>
    <source>
        <strain evidence="3 4">JCM 14303</strain>
    </source>
</reference>
<feature type="compositionally biased region" description="Polar residues" evidence="1">
    <location>
        <begin position="186"/>
        <end position="197"/>
    </location>
</feature>
<feature type="transmembrane region" description="Helical" evidence="2">
    <location>
        <begin position="140"/>
        <end position="164"/>
    </location>
</feature>
<protein>
    <submittedName>
        <fullName evidence="3">Uncharacterized protein</fullName>
    </submittedName>
</protein>
<feature type="region of interest" description="Disordered" evidence="1">
    <location>
        <begin position="175"/>
        <end position="285"/>
    </location>
</feature>
<feature type="transmembrane region" description="Helical" evidence="2">
    <location>
        <begin position="15"/>
        <end position="38"/>
    </location>
</feature>
<keyword evidence="2" id="KW-0812">Transmembrane</keyword>
<evidence type="ECO:0000256" key="2">
    <source>
        <dbReference type="SAM" id="Phobius"/>
    </source>
</evidence>
<evidence type="ECO:0000313" key="3">
    <source>
        <dbReference type="EMBL" id="GAA1528094.1"/>
    </source>
</evidence>
<keyword evidence="2" id="KW-0472">Membrane</keyword>
<organism evidence="3 4">
    <name type="scientific">Kribbella lupini</name>
    <dbReference type="NCBI Taxonomy" id="291602"/>
    <lineage>
        <taxon>Bacteria</taxon>
        <taxon>Bacillati</taxon>
        <taxon>Actinomycetota</taxon>
        <taxon>Actinomycetes</taxon>
        <taxon>Propionibacteriales</taxon>
        <taxon>Kribbellaceae</taxon>
        <taxon>Kribbella</taxon>
    </lineage>
</organism>
<proteinExistence type="predicted"/>